<dbReference type="GO" id="GO:0070403">
    <property type="term" value="F:NAD+ binding"/>
    <property type="evidence" value="ECO:0007669"/>
    <property type="project" value="UniProtKB-UniRule"/>
</dbReference>
<evidence type="ECO:0000256" key="7">
    <source>
        <dbReference type="ARBA" id="ARBA00048905"/>
    </source>
</evidence>
<dbReference type="GO" id="GO:0017136">
    <property type="term" value="F:histone deacetylase activity, NAD-dependent"/>
    <property type="evidence" value="ECO:0007669"/>
    <property type="project" value="InterPro"/>
</dbReference>
<keyword evidence="3 8" id="KW-0479">Metal-binding</keyword>
<dbReference type="STRING" id="10195.A0A3M7Q7M2"/>
<feature type="binding site" evidence="11 12">
    <location>
        <position position="190"/>
    </location>
    <ligand>
        <name>Zn(2+)</name>
        <dbReference type="ChEBI" id="CHEBI:29105"/>
    </ligand>
</feature>
<feature type="binding site" evidence="10">
    <location>
        <position position="291"/>
    </location>
    <ligand>
        <name>NAD(+)</name>
        <dbReference type="ChEBI" id="CHEBI:57540"/>
    </ligand>
</feature>
<feature type="binding site" evidence="11 12">
    <location>
        <position position="163"/>
    </location>
    <ligand>
        <name>Zn(2+)</name>
        <dbReference type="ChEBI" id="CHEBI:29105"/>
    </ligand>
</feature>
<dbReference type="GO" id="GO:0140773">
    <property type="term" value="F:NAD-dependent protein demyristoylase activity"/>
    <property type="evidence" value="ECO:0007669"/>
    <property type="project" value="RHEA"/>
</dbReference>
<keyword evidence="5 8" id="KW-0520">NAD</keyword>
<evidence type="ECO:0000259" key="13">
    <source>
        <dbReference type="PROSITE" id="PS50305"/>
    </source>
</evidence>
<feature type="binding site" evidence="11 12">
    <location>
        <position position="166"/>
    </location>
    <ligand>
        <name>Zn(2+)</name>
        <dbReference type="ChEBI" id="CHEBI:29105"/>
    </ligand>
</feature>
<evidence type="ECO:0000256" key="2">
    <source>
        <dbReference type="ARBA" id="ARBA00022679"/>
    </source>
</evidence>
<dbReference type="InterPro" id="IPR026591">
    <property type="entry name" value="Sirtuin_cat_small_dom_sf"/>
</dbReference>
<dbReference type="Proteomes" id="UP000276133">
    <property type="component" value="Unassembled WGS sequence"/>
</dbReference>
<feature type="binding site" evidence="10">
    <location>
        <begin position="251"/>
        <end position="253"/>
    </location>
    <ligand>
        <name>NAD(+)</name>
        <dbReference type="ChEBI" id="CHEBI:57540"/>
    </ligand>
</feature>
<keyword evidence="15" id="KW-1185">Reference proteome</keyword>
<feature type="domain" description="Deacetylase sirtuin-type" evidence="13">
    <location>
        <begin position="25"/>
        <end position="305"/>
    </location>
</feature>
<dbReference type="InterPro" id="IPR050134">
    <property type="entry name" value="NAD-dep_sirtuin_deacylases"/>
</dbReference>
<dbReference type="GO" id="GO:0005634">
    <property type="term" value="C:nucleus"/>
    <property type="evidence" value="ECO:0007669"/>
    <property type="project" value="TreeGrafter"/>
</dbReference>
<dbReference type="PANTHER" id="PTHR11085">
    <property type="entry name" value="NAD-DEPENDENT PROTEIN DEACYLASE SIRTUIN-5, MITOCHONDRIAL-RELATED"/>
    <property type="match status" value="1"/>
</dbReference>
<feature type="active site" description="Proton acceptor" evidence="9 12">
    <location>
        <position position="155"/>
    </location>
</feature>
<comment type="catalytic activity">
    <reaction evidence="7">
        <text>N(6)-tetradecanoyl-L-lysyl-[protein] + NAD(+) + H2O = 2''-O-tetradecanoyl-ADP-D-ribose + nicotinamide + L-lysyl-[protein]</text>
        <dbReference type="Rhea" id="RHEA:70567"/>
        <dbReference type="Rhea" id="RHEA-COMP:9752"/>
        <dbReference type="Rhea" id="RHEA-COMP:15437"/>
        <dbReference type="ChEBI" id="CHEBI:15377"/>
        <dbReference type="ChEBI" id="CHEBI:17154"/>
        <dbReference type="ChEBI" id="CHEBI:29969"/>
        <dbReference type="ChEBI" id="CHEBI:57540"/>
        <dbReference type="ChEBI" id="CHEBI:141129"/>
        <dbReference type="ChEBI" id="CHEBI:189674"/>
    </reaction>
    <physiologicalReaction direction="left-to-right" evidence="7">
        <dbReference type="Rhea" id="RHEA:70568"/>
    </physiologicalReaction>
</comment>
<dbReference type="GO" id="GO:0008270">
    <property type="term" value="F:zinc ion binding"/>
    <property type="evidence" value="ECO:0007669"/>
    <property type="project" value="UniProtKB-UniRule"/>
</dbReference>
<organism evidence="14 15">
    <name type="scientific">Brachionus plicatilis</name>
    <name type="common">Marine rotifer</name>
    <name type="synonym">Brachionus muelleri</name>
    <dbReference type="NCBI Taxonomy" id="10195"/>
    <lineage>
        <taxon>Eukaryota</taxon>
        <taxon>Metazoa</taxon>
        <taxon>Spiralia</taxon>
        <taxon>Gnathifera</taxon>
        <taxon>Rotifera</taxon>
        <taxon>Eurotatoria</taxon>
        <taxon>Monogononta</taxon>
        <taxon>Pseudotrocha</taxon>
        <taxon>Ploima</taxon>
        <taxon>Brachionidae</taxon>
        <taxon>Brachionus</taxon>
    </lineage>
</organism>
<dbReference type="PROSITE" id="PS50305">
    <property type="entry name" value="SIRTUIN"/>
    <property type="match status" value="1"/>
</dbReference>
<keyword evidence="2 8" id="KW-0808">Transferase</keyword>
<evidence type="ECO:0000313" key="15">
    <source>
        <dbReference type="Proteomes" id="UP000276133"/>
    </source>
</evidence>
<dbReference type="SUPFAM" id="SSF52467">
    <property type="entry name" value="DHS-like NAD/FAD-binding domain"/>
    <property type="match status" value="1"/>
</dbReference>
<evidence type="ECO:0000256" key="10">
    <source>
        <dbReference type="PIRSR" id="PIRSR037938-2"/>
    </source>
</evidence>
<evidence type="ECO:0000256" key="3">
    <source>
        <dbReference type="ARBA" id="ARBA00022723"/>
    </source>
</evidence>
<comment type="caution">
    <text evidence="14">The sequence shown here is derived from an EMBL/GenBank/DDBJ whole genome shotgun (WGS) entry which is preliminary data.</text>
</comment>
<dbReference type="EMBL" id="REGN01007036">
    <property type="protein sequence ID" value="RNA07447.1"/>
    <property type="molecule type" value="Genomic_DNA"/>
</dbReference>
<feature type="binding site" evidence="10">
    <location>
        <begin position="61"/>
        <end position="63"/>
    </location>
    <ligand>
        <name>NAD(+)</name>
        <dbReference type="ChEBI" id="CHEBI:57540"/>
    </ligand>
</feature>
<comment type="catalytic activity">
    <reaction evidence="6">
        <text>N(6)-hexadecanoyl-L-lysyl-[protein] + NAD(+) + H2O = 2''-O-hexadecanoyl-ADP-D-ribose + nicotinamide + L-lysyl-[protein]</text>
        <dbReference type="Rhea" id="RHEA:70563"/>
        <dbReference type="Rhea" id="RHEA-COMP:9752"/>
        <dbReference type="Rhea" id="RHEA-COMP:14175"/>
        <dbReference type="ChEBI" id="CHEBI:15377"/>
        <dbReference type="ChEBI" id="CHEBI:17154"/>
        <dbReference type="ChEBI" id="CHEBI:29969"/>
        <dbReference type="ChEBI" id="CHEBI:57540"/>
        <dbReference type="ChEBI" id="CHEBI:138936"/>
        <dbReference type="ChEBI" id="CHEBI:189673"/>
    </reaction>
    <physiologicalReaction direction="left-to-right" evidence="6">
        <dbReference type="Rhea" id="RHEA:70564"/>
    </physiologicalReaction>
</comment>
<feature type="binding site" evidence="10">
    <location>
        <begin position="227"/>
        <end position="228"/>
    </location>
    <ligand>
        <name>NAD(+)</name>
        <dbReference type="ChEBI" id="CHEBI:57540"/>
    </ligand>
</feature>
<feature type="binding site" evidence="10">
    <location>
        <begin position="51"/>
        <end position="55"/>
    </location>
    <ligand>
        <name>NAD(+)</name>
        <dbReference type="ChEBI" id="CHEBI:57540"/>
    </ligand>
</feature>
<dbReference type="EC" id="2.3.1.286" evidence="8"/>
<feature type="binding site" evidence="10">
    <location>
        <begin position="135"/>
        <end position="138"/>
    </location>
    <ligand>
        <name>NAD(+)</name>
        <dbReference type="ChEBI" id="CHEBI:57540"/>
    </ligand>
</feature>
<comment type="catalytic activity">
    <reaction evidence="8">
        <text>N(6)-acetyl-L-lysyl-[protein] + NAD(+) + H2O = 2''-O-acetyl-ADP-D-ribose + nicotinamide + L-lysyl-[protein]</text>
        <dbReference type="Rhea" id="RHEA:43636"/>
        <dbReference type="Rhea" id="RHEA-COMP:9752"/>
        <dbReference type="Rhea" id="RHEA-COMP:10731"/>
        <dbReference type="ChEBI" id="CHEBI:15377"/>
        <dbReference type="ChEBI" id="CHEBI:17154"/>
        <dbReference type="ChEBI" id="CHEBI:29969"/>
        <dbReference type="ChEBI" id="CHEBI:57540"/>
        <dbReference type="ChEBI" id="CHEBI:61930"/>
        <dbReference type="ChEBI" id="CHEBI:83767"/>
        <dbReference type="EC" id="2.3.1.286"/>
    </reaction>
</comment>
<evidence type="ECO:0000256" key="11">
    <source>
        <dbReference type="PIRSR" id="PIRSR037938-3"/>
    </source>
</evidence>
<evidence type="ECO:0000256" key="1">
    <source>
        <dbReference type="ARBA" id="ARBA00006924"/>
    </source>
</evidence>
<dbReference type="OrthoDB" id="420264at2759"/>
<name>A0A3M7Q7M2_BRAPC</name>
<reference evidence="14 15" key="1">
    <citation type="journal article" date="2018" name="Sci. Rep.">
        <title>Genomic signatures of local adaptation to the degree of environmental predictability in rotifers.</title>
        <authorList>
            <person name="Franch-Gras L."/>
            <person name="Hahn C."/>
            <person name="Garcia-Roger E.M."/>
            <person name="Carmona M.J."/>
            <person name="Serra M."/>
            <person name="Gomez A."/>
        </authorList>
    </citation>
    <scope>NUCLEOTIDE SEQUENCE [LARGE SCALE GENOMIC DNA]</scope>
    <source>
        <strain evidence="14">HYR1</strain>
    </source>
</reference>
<protein>
    <recommendedName>
        <fullName evidence="8">NAD-dependent protein deacetylase</fullName>
        <ecNumber evidence="8">2.3.1.286</ecNumber>
    </recommendedName>
</protein>
<dbReference type="PANTHER" id="PTHR11085:SF6">
    <property type="entry name" value="NAD-DEPENDENT PROTEIN DEACETYLASE SIRTUIN-2"/>
    <property type="match status" value="1"/>
</dbReference>
<accession>A0A3M7Q7M2</accession>
<gene>
    <name evidence="14" type="ORF">BpHYR1_021434</name>
</gene>
<dbReference type="InterPro" id="IPR026590">
    <property type="entry name" value="Ssirtuin_cat_dom"/>
</dbReference>
<evidence type="ECO:0000256" key="5">
    <source>
        <dbReference type="ARBA" id="ARBA00023027"/>
    </source>
</evidence>
<keyword evidence="4 8" id="KW-0862">Zinc</keyword>
<dbReference type="Pfam" id="PF02146">
    <property type="entry name" value="SIR2"/>
    <property type="match status" value="1"/>
</dbReference>
<proteinExistence type="inferred from homology"/>
<dbReference type="InterPro" id="IPR017328">
    <property type="entry name" value="Sirtuin_class_I"/>
</dbReference>
<evidence type="ECO:0000256" key="4">
    <source>
        <dbReference type="ARBA" id="ARBA00022833"/>
    </source>
</evidence>
<comment type="similarity">
    <text evidence="1 8">Belongs to the sirtuin family. Class I subfamily.</text>
</comment>
<dbReference type="InterPro" id="IPR003000">
    <property type="entry name" value="Sirtuin"/>
</dbReference>
<evidence type="ECO:0000313" key="14">
    <source>
        <dbReference type="EMBL" id="RNA07447.1"/>
    </source>
</evidence>
<dbReference type="PIRSF" id="PIRSF037938">
    <property type="entry name" value="SIR2_euk"/>
    <property type="match status" value="1"/>
</dbReference>
<dbReference type="GO" id="GO:0140774">
    <property type="term" value="F:NAD-dependent protein depalmitoylase activity"/>
    <property type="evidence" value="ECO:0007669"/>
    <property type="project" value="RHEA"/>
</dbReference>
<dbReference type="Gene3D" id="3.40.50.1220">
    <property type="entry name" value="TPP-binding domain"/>
    <property type="match status" value="1"/>
</dbReference>
<evidence type="ECO:0000256" key="6">
    <source>
        <dbReference type="ARBA" id="ARBA00048378"/>
    </source>
</evidence>
<evidence type="ECO:0000256" key="8">
    <source>
        <dbReference type="PIRNR" id="PIRNR037938"/>
    </source>
</evidence>
<dbReference type="InterPro" id="IPR029035">
    <property type="entry name" value="DHS-like_NAD/FAD-binding_dom"/>
</dbReference>
<dbReference type="AlphaFoldDB" id="A0A3M7Q7M2"/>
<evidence type="ECO:0000256" key="12">
    <source>
        <dbReference type="PROSITE-ProRule" id="PRU00236"/>
    </source>
</evidence>
<feature type="binding site" evidence="11 12">
    <location>
        <position position="187"/>
    </location>
    <ligand>
        <name>Zn(2+)</name>
        <dbReference type="ChEBI" id="CHEBI:29105"/>
    </ligand>
</feature>
<evidence type="ECO:0000256" key="9">
    <source>
        <dbReference type="PIRSR" id="PIRSR037938-1"/>
    </source>
</evidence>
<sequence>MEYIRILKYLVQKNVSSVFSGKSQQKLNSVDMDGIVNFLAETNEVIVMTGAGISTNANIPDFRSESFGLYNRLQKYNLPHTTAVFTLKYFKENPAPFYDIAHEMYPVLQNAKPTITHYFIKLLDQKGKLLKHYTQNIDCLEELAGLEGKKTVQAHGHIKTGTCLGCQKSFDFKFLKDKVIKNEIPRCNECSETIKPDVVLFGESLPKEFWNFTSDFSKCKLLIIIGTSLAVQPFAGLAGQVDLNCPRVLINRDQIGDSEMLGSFLTNLFHLNPEFGSTSNTHRDVFLEGDCDKICLQLAEKLGWKEELLKLMDENNRNIEEKKSKI</sequence>
<dbReference type="Gene3D" id="3.30.1600.10">
    <property type="entry name" value="SIR2/SIRT2 'Small Domain"/>
    <property type="match status" value="1"/>
</dbReference>
<comment type="cofactor">
    <cofactor evidence="11">
        <name>Zn(2+)</name>
        <dbReference type="ChEBI" id="CHEBI:29105"/>
    </cofactor>
    <text evidence="11">Binds 1 zinc ion per subunit.</text>
</comment>